<dbReference type="OrthoDB" id="654287at2"/>
<evidence type="ECO:0008006" key="3">
    <source>
        <dbReference type="Google" id="ProtNLM"/>
    </source>
</evidence>
<keyword evidence="2" id="KW-1185">Reference proteome</keyword>
<sequence>MDLKKYFKIIALKYQKILKDNLLFWNLWNTNYLFEFLDNYKEEYPEYYNMFTEINTICWKFNDSHKISVKELYITLDKYYPFIDDNTLDDLDDFNLPEVVIKELTYSFNTIYDGIKSNKRYGDKSSDASINIISVILESNKLDYDDTNIPILKNEIDAQIKLIQDLSKPQAYTYKDRNIYRDKEAMASIKFNENY</sequence>
<organism evidence="1 2">
    <name type="scientific">Apibacter adventoris</name>
    <dbReference type="NCBI Taxonomy" id="1679466"/>
    <lineage>
        <taxon>Bacteria</taxon>
        <taxon>Pseudomonadati</taxon>
        <taxon>Bacteroidota</taxon>
        <taxon>Flavobacteriia</taxon>
        <taxon>Flavobacteriales</taxon>
        <taxon>Weeksellaceae</taxon>
        <taxon>Apibacter</taxon>
    </lineage>
</organism>
<dbReference type="EMBL" id="PSZM01000001">
    <property type="protein sequence ID" value="PQL95249.1"/>
    <property type="molecule type" value="Genomic_DNA"/>
</dbReference>
<evidence type="ECO:0000313" key="1">
    <source>
        <dbReference type="EMBL" id="PQL95249.1"/>
    </source>
</evidence>
<evidence type="ECO:0000313" key="2">
    <source>
        <dbReference type="Proteomes" id="UP000238042"/>
    </source>
</evidence>
<proteinExistence type="predicted"/>
<dbReference type="RefSeq" id="WP_105245184.1">
    <property type="nucleotide sequence ID" value="NZ_PSZM01000001.1"/>
</dbReference>
<accession>A0A2S8AFX7</accession>
<reference evidence="1 2" key="1">
    <citation type="submission" date="2018-02" db="EMBL/GenBank/DDBJ databases">
        <title>Genome sequences of Apibacter spp., gut symbionts of Asian honey bees.</title>
        <authorList>
            <person name="Kwong W.K."/>
            <person name="Steele M.I."/>
            <person name="Moran N.A."/>
        </authorList>
    </citation>
    <scope>NUCLEOTIDE SEQUENCE [LARGE SCALE GENOMIC DNA]</scope>
    <source>
        <strain evidence="2">wkB301</strain>
    </source>
</reference>
<name>A0A2S8AFX7_9FLAO</name>
<gene>
    <name evidence="1" type="ORF">C4S77_00125</name>
</gene>
<dbReference type="AlphaFoldDB" id="A0A2S8AFX7"/>
<dbReference type="Proteomes" id="UP000238042">
    <property type="component" value="Unassembled WGS sequence"/>
</dbReference>
<protein>
    <recommendedName>
        <fullName evidence="3">DUF416 domain-containing protein</fullName>
    </recommendedName>
</protein>
<comment type="caution">
    <text evidence="1">The sequence shown here is derived from an EMBL/GenBank/DDBJ whole genome shotgun (WGS) entry which is preliminary data.</text>
</comment>